<accession>A0A1C0YMV1</accession>
<feature type="domain" description="Peptidase family U32 C-terminal" evidence="4">
    <location>
        <begin position="344"/>
        <end position="424"/>
    </location>
</feature>
<comment type="similarity">
    <text evidence="3">Belongs to the peptidase U32 family.</text>
</comment>
<organism evidence="5 6">
    <name type="scientific">Caryophanon tenue</name>
    <dbReference type="NCBI Taxonomy" id="33978"/>
    <lineage>
        <taxon>Bacteria</taxon>
        <taxon>Bacillati</taxon>
        <taxon>Bacillota</taxon>
        <taxon>Bacilli</taxon>
        <taxon>Bacillales</taxon>
        <taxon>Caryophanaceae</taxon>
        <taxon>Caryophanon</taxon>
    </lineage>
</organism>
<dbReference type="InterPro" id="IPR032525">
    <property type="entry name" value="Peptidase_U32_C"/>
</dbReference>
<evidence type="ECO:0000256" key="1">
    <source>
        <dbReference type="ARBA" id="ARBA00022670"/>
    </source>
</evidence>
<reference evidence="5 6" key="1">
    <citation type="submission" date="2016-07" db="EMBL/GenBank/DDBJ databases">
        <title>Caryophanon tenue genome sequencing.</title>
        <authorList>
            <person name="Verma A."/>
            <person name="Pal Y."/>
            <person name="Krishnamurthi S."/>
        </authorList>
    </citation>
    <scope>NUCLEOTIDE SEQUENCE [LARGE SCALE GENOMIC DNA]</scope>
    <source>
        <strain evidence="5 6">DSM 14152</strain>
    </source>
</reference>
<dbReference type="GO" id="GO:0008233">
    <property type="term" value="F:peptidase activity"/>
    <property type="evidence" value="ECO:0007669"/>
    <property type="project" value="UniProtKB-KW"/>
</dbReference>
<dbReference type="PANTHER" id="PTHR30217">
    <property type="entry name" value="PEPTIDASE U32 FAMILY"/>
    <property type="match status" value="1"/>
</dbReference>
<sequence>MLQLIQNDKIRSVVDGKTVITKKPELLAPAGNLEKLKVAVHYGADAVFIGGQEFGLRSNAGNFTIEEMREGVEFAEKYGAVIYVTTNIFAHNENMDGLTEYLQAIEGAGVRGIIVADPLIIETCRKAAPKLEIHLSTQQSLSNWKAVKYWKDEGLHRVVLAREVGGEEMRKMKEEVDIEIEAFVHGAMCIAYSGRCVLSNHMTARDSNRGGCCQSCRWDYDLYEQQDGEEVALFTEEDAPFAMSPKDLKLIESIPHMIELGIDSLKVEGRMKSIHYVATVISVYRKVIDAYCADPENFTIKREWLEELDRCANRDTASSFFLDAPGVDQQMFGAEAAKTKNAAWDFAGVVLDYDATTQMVTLQQRNFFRPGDTIEFFGPEIQSYQMTVGDIYDDKGVALDAARHPLATIRFKVDHPVYPNNMMRKELKKV</sequence>
<dbReference type="Pfam" id="PF16325">
    <property type="entry name" value="Peptidase_U32_C"/>
    <property type="match status" value="1"/>
</dbReference>
<keyword evidence="1 5" id="KW-0645">Protease</keyword>
<dbReference type="InterPro" id="IPR051454">
    <property type="entry name" value="RNA/ubiquinone_mod_enzymes"/>
</dbReference>
<dbReference type="Gene3D" id="2.40.30.10">
    <property type="entry name" value="Translation factors"/>
    <property type="match status" value="1"/>
</dbReference>
<keyword evidence="6" id="KW-1185">Reference proteome</keyword>
<dbReference type="PROSITE" id="PS01276">
    <property type="entry name" value="PEPTIDASE_U32"/>
    <property type="match status" value="1"/>
</dbReference>
<dbReference type="PANTHER" id="PTHR30217:SF6">
    <property type="entry name" value="TRNA HYDROXYLATION PROTEIN P"/>
    <property type="match status" value="1"/>
</dbReference>
<dbReference type="OrthoDB" id="9807498at2"/>
<proteinExistence type="inferred from homology"/>
<evidence type="ECO:0000313" key="5">
    <source>
        <dbReference type="EMBL" id="OCS88495.1"/>
    </source>
</evidence>
<evidence type="ECO:0000259" key="4">
    <source>
        <dbReference type="Pfam" id="PF16325"/>
    </source>
</evidence>
<evidence type="ECO:0000256" key="3">
    <source>
        <dbReference type="ARBA" id="ARBA00038374"/>
    </source>
</evidence>
<gene>
    <name evidence="5" type="ORF">A6M13_01215</name>
</gene>
<dbReference type="STRING" id="33978.A6M13_01215"/>
<evidence type="ECO:0000313" key="6">
    <source>
        <dbReference type="Proteomes" id="UP000093199"/>
    </source>
</evidence>
<protein>
    <submittedName>
        <fullName evidence="5">Protease</fullName>
    </submittedName>
</protein>
<dbReference type="Proteomes" id="UP000093199">
    <property type="component" value="Unassembled WGS sequence"/>
</dbReference>
<keyword evidence="2" id="KW-0378">Hydrolase</keyword>
<dbReference type="InterPro" id="IPR001539">
    <property type="entry name" value="Peptidase_U32"/>
</dbReference>
<name>A0A1C0YMV1_9BACL</name>
<dbReference type="EMBL" id="MASJ01000001">
    <property type="protein sequence ID" value="OCS88495.1"/>
    <property type="molecule type" value="Genomic_DNA"/>
</dbReference>
<dbReference type="AlphaFoldDB" id="A0A1C0YMV1"/>
<dbReference type="GO" id="GO:0006508">
    <property type="term" value="P:proteolysis"/>
    <property type="evidence" value="ECO:0007669"/>
    <property type="project" value="UniProtKB-KW"/>
</dbReference>
<dbReference type="Pfam" id="PF01136">
    <property type="entry name" value="Peptidase_U32"/>
    <property type="match status" value="1"/>
</dbReference>
<comment type="caution">
    <text evidence="5">The sequence shown here is derived from an EMBL/GenBank/DDBJ whole genome shotgun (WGS) entry which is preliminary data.</text>
</comment>
<evidence type="ECO:0000256" key="2">
    <source>
        <dbReference type="ARBA" id="ARBA00022801"/>
    </source>
</evidence>